<sequence>MPLTPGTKLGPYEVVAPLGAGGMGEVYRAHDTRLGRDVAIKVLPAHLSADADVRARFEREAKAVAALNHPNICVLHDVGREGETDYLVMELVEGETLSQRLLKGALPPAEVLRLGAQIADALDRAHRAGVVHRDLKPGNVMITKSGAKLMDFGLARATASAGPVSASGATMAALTQHPTVASPLTAAGAIVGTFQYMSPEQLEGREADSRADIWALGCVLHEMATGQRAFDGRSQASLISAIMTAEPAPISQVAPLSPPALDRVVARCLAKDPDDRWQTARDLMHELRALGSGVTGGSGISTGSGVSGASGTHTAAVTTTSSRRHPTWHLALVAVAALVAGPFVLSRLLPGLGARGAAKQAFVLSAPMPPGLALSSSAGDIAVAPDGSAMVFVAADSLGETDLWYRPLGAGSARKLPGTTEAMLPFWSADGAQIGFFAGGKLRRVAVAGGSAQDICEGGSGRGATWNRDGVILFTPAAEGPIFRVSADGGTPVAESVVDTARHEGGHRFPRFLPDGRHYFFTVTPSIQDQHDVYLGELGSPKRRLVLRCDGSPVWSPSGWLLYRRNGLVHGQRWDPRSCKFSGQPVPLVDAFQSQNLLGSNTVWLVGDDVLLTIPDRPADQRLAWVSRDGSIEPIAGLPVGGWSGLSLSPDGSRVIGTRRQTGTASSASSDLWIADLARGSASRFTSQSGLTINPVWSPDGRTVYYSNNGSGVYEVFAKSVAASGAPAFVAKGKGLVLHPDCISPDGRTLVLETQSPGTGGDLVLLRLGGGAPLEPLVATAADELEATLSPDGRWIAYSSNESGQKEIYVDAFPSLGARQLVSTQGGGSPTWSRDGRSLFWSAPTGSIWSVTVTPGERIGFGSPALWTAPKRPLLGWDVASDDRRLVAAVPSEGASRAEPRLIVNWRALLEQAEKK</sequence>
<keyword evidence="4 9" id="KW-0547">Nucleotide-binding</keyword>
<dbReference type="Pfam" id="PF07676">
    <property type="entry name" value="PD40"/>
    <property type="match status" value="3"/>
</dbReference>
<dbReference type="Gene3D" id="1.10.510.10">
    <property type="entry name" value="Transferase(Phosphotransferase) domain 1"/>
    <property type="match status" value="1"/>
</dbReference>
<comment type="caution">
    <text evidence="11">The sequence shown here is derived from an EMBL/GenBank/DDBJ whole genome shotgun (WGS) entry which is preliminary data.</text>
</comment>
<evidence type="ECO:0000313" key="12">
    <source>
        <dbReference type="Proteomes" id="UP000696931"/>
    </source>
</evidence>
<comment type="catalytic activity">
    <reaction evidence="7">
        <text>L-threonyl-[protein] + ATP = O-phospho-L-threonyl-[protein] + ADP + H(+)</text>
        <dbReference type="Rhea" id="RHEA:46608"/>
        <dbReference type="Rhea" id="RHEA-COMP:11060"/>
        <dbReference type="Rhea" id="RHEA-COMP:11605"/>
        <dbReference type="ChEBI" id="CHEBI:15378"/>
        <dbReference type="ChEBI" id="CHEBI:30013"/>
        <dbReference type="ChEBI" id="CHEBI:30616"/>
        <dbReference type="ChEBI" id="CHEBI:61977"/>
        <dbReference type="ChEBI" id="CHEBI:456216"/>
        <dbReference type="EC" id="2.7.11.1"/>
    </reaction>
</comment>
<protein>
    <recommendedName>
        <fullName evidence="1">non-specific serine/threonine protein kinase</fullName>
        <ecNumber evidence="1">2.7.11.1</ecNumber>
    </recommendedName>
</protein>
<dbReference type="PROSITE" id="PS00107">
    <property type="entry name" value="PROTEIN_KINASE_ATP"/>
    <property type="match status" value="1"/>
</dbReference>
<dbReference type="Proteomes" id="UP000696931">
    <property type="component" value="Unassembled WGS sequence"/>
</dbReference>
<dbReference type="Gene3D" id="2.120.10.30">
    <property type="entry name" value="TolB, C-terminal domain"/>
    <property type="match status" value="3"/>
</dbReference>
<evidence type="ECO:0000256" key="2">
    <source>
        <dbReference type="ARBA" id="ARBA00022527"/>
    </source>
</evidence>
<dbReference type="FunFam" id="1.10.510.10:FF:000021">
    <property type="entry name" value="Serine/threonine protein kinase"/>
    <property type="match status" value="1"/>
</dbReference>
<dbReference type="InterPro" id="IPR011042">
    <property type="entry name" value="6-blade_b-propeller_TolB-like"/>
</dbReference>
<dbReference type="PANTHER" id="PTHR43289">
    <property type="entry name" value="MITOGEN-ACTIVATED PROTEIN KINASE KINASE KINASE 20-RELATED"/>
    <property type="match status" value="1"/>
</dbReference>
<dbReference type="PROSITE" id="PS00108">
    <property type="entry name" value="PROTEIN_KINASE_ST"/>
    <property type="match status" value="1"/>
</dbReference>
<dbReference type="SUPFAM" id="SSF82171">
    <property type="entry name" value="DPP6 N-terminal domain-like"/>
    <property type="match status" value="1"/>
</dbReference>
<reference evidence="11" key="1">
    <citation type="submission" date="2020-07" db="EMBL/GenBank/DDBJ databases">
        <title>Huge and variable diversity of episymbiotic CPR bacteria and DPANN archaea in groundwater ecosystems.</title>
        <authorList>
            <person name="He C.Y."/>
            <person name="Keren R."/>
            <person name="Whittaker M."/>
            <person name="Farag I.F."/>
            <person name="Doudna J."/>
            <person name="Cate J.H.D."/>
            <person name="Banfield J.F."/>
        </authorList>
    </citation>
    <scope>NUCLEOTIDE SEQUENCE</scope>
    <source>
        <strain evidence="11">NC_groundwater_1813_Pr3_B-0.1um_71_17</strain>
    </source>
</reference>
<evidence type="ECO:0000256" key="3">
    <source>
        <dbReference type="ARBA" id="ARBA00022679"/>
    </source>
</evidence>
<dbReference type="PANTHER" id="PTHR43289:SF6">
    <property type="entry name" value="SERINE_THREONINE-PROTEIN KINASE NEKL-3"/>
    <property type="match status" value="1"/>
</dbReference>
<evidence type="ECO:0000256" key="6">
    <source>
        <dbReference type="ARBA" id="ARBA00022840"/>
    </source>
</evidence>
<dbReference type="EMBL" id="JACRIW010000100">
    <property type="protein sequence ID" value="MBI5170622.1"/>
    <property type="molecule type" value="Genomic_DNA"/>
</dbReference>
<dbReference type="InterPro" id="IPR011009">
    <property type="entry name" value="Kinase-like_dom_sf"/>
</dbReference>
<dbReference type="GO" id="GO:0005524">
    <property type="term" value="F:ATP binding"/>
    <property type="evidence" value="ECO:0007669"/>
    <property type="project" value="UniProtKB-UniRule"/>
</dbReference>
<dbReference type="CDD" id="cd14014">
    <property type="entry name" value="STKc_PknB_like"/>
    <property type="match status" value="1"/>
</dbReference>
<keyword evidence="3" id="KW-0808">Transferase</keyword>
<dbReference type="PROSITE" id="PS50011">
    <property type="entry name" value="PROTEIN_KINASE_DOM"/>
    <property type="match status" value="1"/>
</dbReference>
<dbReference type="SMART" id="SM00220">
    <property type="entry name" value="S_TKc"/>
    <property type="match status" value="1"/>
</dbReference>
<keyword evidence="6 9" id="KW-0067">ATP-binding</keyword>
<dbReference type="FunFam" id="3.30.200.20:FF:000035">
    <property type="entry name" value="Serine/threonine protein kinase Stk1"/>
    <property type="match status" value="1"/>
</dbReference>
<organism evidence="11 12">
    <name type="scientific">Eiseniibacteriota bacterium</name>
    <dbReference type="NCBI Taxonomy" id="2212470"/>
    <lineage>
        <taxon>Bacteria</taxon>
        <taxon>Candidatus Eiseniibacteriota</taxon>
    </lineage>
</organism>
<dbReference type="GO" id="GO:0004674">
    <property type="term" value="F:protein serine/threonine kinase activity"/>
    <property type="evidence" value="ECO:0007669"/>
    <property type="project" value="UniProtKB-KW"/>
</dbReference>
<evidence type="ECO:0000256" key="7">
    <source>
        <dbReference type="ARBA" id="ARBA00047899"/>
    </source>
</evidence>
<keyword evidence="2" id="KW-0723">Serine/threonine-protein kinase</keyword>
<accession>A0A933W9H2</accession>
<evidence type="ECO:0000256" key="4">
    <source>
        <dbReference type="ARBA" id="ARBA00022741"/>
    </source>
</evidence>
<proteinExistence type="predicted"/>
<dbReference type="Pfam" id="PF00069">
    <property type="entry name" value="Pkinase"/>
    <property type="match status" value="1"/>
</dbReference>
<feature type="domain" description="Protein kinase" evidence="10">
    <location>
        <begin position="12"/>
        <end position="288"/>
    </location>
</feature>
<evidence type="ECO:0000259" key="10">
    <source>
        <dbReference type="PROSITE" id="PS50011"/>
    </source>
</evidence>
<dbReference type="Gene3D" id="3.30.200.20">
    <property type="entry name" value="Phosphorylase Kinase, domain 1"/>
    <property type="match status" value="1"/>
</dbReference>
<dbReference type="AlphaFoldDB" id="A0A933W9H2"/>
<evidence type="ECO:0000256" key="5">
    <source>
        <dbReference type="ARBA" id="ARBA00022777"/>
    </source>
</evidence>
<evidence type="ECO:0000256" key="9">
    <source>
        <dbReference type="PROSITE-ProRule" id="PRU10141"/>
    </source>
</evidence>
<feature type="binding site" evidence="9">
    <location>
        <position position="41"/>
    </location>
    <ligand>
        <name>ATP</name>
        <dbReference type="ChEBI" id="CHEBI:30616"/>
    </ligand>
</feature>
<dbReference type="InterPro" id="IPR000719">
    <property type="entry name" value="Prot_kinase_dom"/>
</dbReference>
<comment type="catalytic activity">
    <reaction evidence="8">
        <text>L-seryl-[protein] + ATP = O-phospho-L-seryl-[protein] + ADP + H(+)</text>
        <dbReference type="Rhea" id="RHEA:17989"/>
        <dbReference type="Rhea" id="RHEA-COMP:9863"/>
        <dbReference type="Rhea" id="RHEA-COMP:11604"/>
        <dbReference type="ChEBI" id="CHEBI:15378"/>
        <dbReference type="ChEBI" id="CHEBI:29999"/>
        <dbReference type="ChEBI" id="CHEBI:30616"/>
        <dbReference type="ChEBI" id="CHEBI:83421"/>
        <dbReference type="ChEBI" id="CHEBI:456216"/>
        <dbReference type="EC" id="2.7.11.1"/>
    </reaction>
</comment>
<dbReference type="EC" id="2.7.11.1" evidence="1"/>
<dbReference type="InterPro" id="IPR011659">
    <property type="entry name" value="WD40"/>
</dbReference>
<evidence type="ECO:0000256" key="1">
    <source>
        <dbReference type="ARBA" id="ARBA00012513"/>
    </source>
</evidence>
<dbReference type="InterPro" id="IPR008271">
    <property type="entry name" value="Ser/Thr_kinase_AS"/>
</dbReference>
<gene>
    <name evidence="11" type="ORF">HZA61_14125</name>
</gene>
<dbReference type="SUPFAM" id="SSF75011">
    <property type="entry name" value="3-carboxy-cis,cis-mucoante lactonizing enzyme"/>
    <property type="match status" value="1"/>
</dbReference>
<dbReference type="InterPro" id="IPR017441">
    <property type="entry name" value="Protein_kinase_ATP_BS"/>
</dbReference>
<keyword evidence="5 11" id="KW-0418">Kinase</keyword>
<name>A0A933W9H2_UNCEI</name>
<dbReference type="SUPFAM" id="SSF56112">
    <property type="entry name" value="Protein kinase-like (PK-like)"/>
    <property type="match status" value="1"/>
</dbReference>
<evidence type="ECO:0000256" key="8">
    <source>
        <dbReference type="ARBA" id="ARBA00048679"/>
    </source>
</evidence>
<evidence type="ECO:0000313" key="11">
    <source>
        <dbReference type="EMBL" id="MBI5170622.1"/>
    </source>
</evidence>